<accession>A0A550JDA5</accession>
<keyword evidence="2" id="KW-0378">Hydrolase</keyword>
<sequence length="187" mass="20470">MKQFLLMPAVLILTLFIAGRAPAAEAPVPTRYGLAAVAGQSYSPTNDREFLLLSAAALFDYERVWPHRAPEALRFKVEGAAGLSTAPRSRGVVSGNIFAFYYLDGLRTATLRPYAEAGIGLIYTDFQEKDQGLRLNFNPQAGFGVEIGADGASPWLVALRLHHLSNGELHRDNRGMNSLMVQIGKFF</sequence>
<keyword evidence="3" id="KW-1185">Reference proteome</keyword>
<dbReference type="GO" id="GO:0016787">
    <property type="term" value="F:hydrolase activity"/>
    <property type="evidence" value="ECO:0007669"/>
    <property type="project" value="UniProtKB-KW"/>
</dbReference>
<dbReference type="Pfam" id="PF09411">
    <property type="entry name" value="PagL"/>
    <property type="match status" value="1"/>
</dbReference>
<dbReference type="Proteomes" id="UP000317155">
    <property type="component" value="Unassembled WGS sequence"/>
</dbReference>
<evidence type="ECO:0000313" key="2">
    <source>
        <dbReference type="EMBL" id="TRO81180.1"/>
    </source>
</evidence>
<name>A0A550JDA5_9BACT</name>
<evidence type="ECO:0000256" key="1">
    <source>
        <dbReference type="SAM" id="SignalP"/>
    </source>
</evidence>
<dbReference type="EMBL" id="VJVV01000006">
    <property type="protein sequence ID" value="TRO81180.1"/>
    <property type="molecule type" value="Genomic_DNA"/>
</dbReference>
<dbReference type="OrthoDB" id="9810217at2"/>
<feature type="signal peptide" evidence="1">
    <location>
        <begin position="1"/>
        <end position="23"/>
    </location>
</feature>
<evidence type="ECO:0000313" key="3">
    <source>
        <dbReference type="Proteomes" id="UP000317155"/>
    </source>
</evidence>
<keyword evidence="1" id="KW-0732">Signal</keyword>
<reference evidence="2 3" key="1">
    <citation type="submission" date="2019-07" db="EMBL/GenBank/DDBJ databases">
        <title>Insights of Desulfuromonas acetexigens electromicrobiology.</title>
        <authorList>
            <person name="Katuri K."/>
            <person name="Sapireddy V."/>
            <person name="Shaw D.R."/>
            <person name="Saikaly P."/>
        </authorList>
    </citation>
    <scope>NUCLEOTIDE SEQUENCE [LARGE SCALE GENOMIC DNA]</scope>
    <source>
        <strain evidence="2 3">2873</strain>
    </source>
</reference>
<proteinExistence type="predicted"/>
<comment type="caution">
    <text evidence="2">The sequence shown here is derived from an EMBL/GenBank/DDBJ whole genome shotgun (WGS) entry which is preliminary data.</text>
</comment>
<dbReference type="AlphaFoldDB" id="A0A550JDA5"/>
<dbReference type="Gene3D" id="2.40.160.20">
    <property type="match status" value="1"/>
</dbReference>
<feature type="chain" id="PRO_5021706068" evidence="1">
    <location>
        <begin position="24"/>
        <end position="187"/>
    </location>
</feature>
<gene>
    <name evidence="2" type="ORF">FL622_09740</name>
</gene>
<protein>
    <submittedName>
        <fullName evidence="2">Acyloxyacyl hydrolase</fullName>
    </submittedName>
</protein>
<dbReference type="InterPro" id="IPR018550">
    <property type="entry name" value="Lipid-A_deacylase-rel"/>
</dbReference>
<organism evidence="2 3">
    <name type="scientific">Trichloromonas acetexigens</name>
    <dbReference type="NCBI Taxonomy" id="38815"/>
    <lineage>
        <taxon>Bacteria</taxon>
        <taxon>Pseudomonadati</taxon>
        <taxon>Thermodesulfobacteriota</taxon>
        <taxon>Desulfuromonadia</taxon>
        <taxon>Desulfuromonadales</taxon>
        <taxon>Trichloromonadaceae</taxon>
        <taxon>Trichloromonas</taxon>
    </lineage>
</organism>
<dbReference type="RefSeq" id="WP_092057908.1">
    <property type="nucleotide sequence ID" value="NZ_FOJJ01000038.1"/>
</dbReference>